<dbReference type="Gene3D" id="3.30.70.270">
    <property type="match status" value="1"/>
</dbReference>
<dbReference type="AlphaFoldDB" id="A0A151T8Q6"/>
<dbReference type="SUPFAM" id="SSF53098">
    <property type="entry name" value="Ribonuclease H-like"/>
    <property type="match status" value="2"/>
</dbReference>
<keyword evidence="5" id="KW-0378">Hydrolase</keyword>
<dbReference type="Gene3D" id="3.30.420.10">
    <property type="entry name" value="Ribonuclease H-like superfamily/Ribonuclease H"/>
    <property type="match status" value="2"/>
</dbReference>
<accession>A0A151T8Q6</accession>
<keyword evidence="9" id="KW-1185">Reference proteome</keyword>
<evidence type="ECO:0000256" key="3">
    <source>
        <dbReference type="ARBA" id="ARBA00022722"/>
    </source>
</evidence>
<keyword evidence="2" id="KW-0548">Nucleotidyltransferase</keyword>
<organism evidence="8 9">
    <name type="scientific">Cajanus cajan</name>
    <name type="common">Pigeon pea</name>
    <name type="synonym">Cajanus indicus</name>
    <dbReference type="NCBI Taxonomy" id="3821"/>
    <lineage>
        <taxon>Eukaryota</taxon>
        <taxon>Viridiplantae</taxon>
        <taxon>Streptophyta</taxon>
        <taxon>Embryophyta</taxon>
        <taxon>Tracheophyta</taxon>
        <taxon>Spermatophyta</taxon>
        <taxon>Magnoliopsida</taxon>
        <taxon>eudicotyledons</taxon>
        <taxon>Gunneridae</taxon>
        <taxon>Pentapetalae</taxon>
        <taxon>rosids</taxon>
        <taxon>fabids</taxon>
        <taxon>Fabales</taxon>
        <taxon>Fabaceae</taxon>
        <taxon>Papilionoideae</taxon>
        <taxon>50 kb inversion clade</taxon>
        <taxon>NPAAA clade</taxon>
        <taxon>indigoferoid/millettioid clade</taxon>
        <taxon>Phaseoleae</taxon>
        <taxon>Cajanus</taxon>
    </lineage>
</organism>
<dbReference type="GO" id="GO:0004523">
    <property type="term" value="F:RNA-DNA hybrid ribonuclease activity"/>
    <property type="evidence" value="ECO:0007669"/>
    <property type="project" value="InterPro"/>
</dbReference>
<evidence type="ECO:0000259" key="7">
    <source>
        <dbReference type="PROSITE" id="PS50994"/>
    </source>
</evidence>
<protein>
    <submittedName>
        <fullName evidence="8">Retrovirus-related Pol polyprotein from transposon 17.6</fullName>
    </submittedName>
</protein>
<dbReference type="PANTHER" id="PTHR48475">
    <property type="entry name" value="RIBONUCLEASE H"/>
    <property type="match status" value="1"/>
</dbReference>
<keyword evidence="3" id="KW-0540">Nuclease</keyword>
<keyword evidence="1" id="KW-0808">Transferase</keyword>
<dbReference type="Pfam" id="PF17917">
    <property type="entry name" value="RT_RNaseH"/>
    <property type="match status" value="1"/>
</dbReference>
<dbReference type="CDD" id="cd01647">
    <property type="entry name" value="RT_LTR"/>
    <property type="match status" value="1"/>
</dbReference>
<dbReference type="InterPro" id="IPR043502">
    <property type="entry name" value="DNA/RNA_pol_sf"/>
</dbReference>
<dbReference type="Gene3D" id="1.10.340.70">
    <property type="match status" value="1"/>
</dbReference>
<dbReference type="EMBL" id="CM003609">
    <property type="protein sequence ID" value="KYP63440.1"/>
    <property type="molecule type" value="Genomic_DNA"/>
</dbReference>
<dbReference type="PANTHER" id="PTHR48475:SF2">
    <property type="entry name" value="RIBONUCLEASE H"/>
    <property type="match status" value="1"/>
</dbReference>
<evidence type="ECO:0000313" key="9">
    <source>
        <dbReference type="Proteomes" id="UP000075243"/>
    </source>
</evidence>
<dbReference type="InterPro" id="IPR002156">
    <property type="entry name" value="RNaseH_domain"/>
</dbReference>
<feature type="domain" description="Integrase catalytic" evidence="7">
    <location>
        <begin position="692"/>
        <end position="779"/>
    </location>
</feature>
<evidence type="ECO:0000256" key="6">
    <source>
        <dbReference type="ARBA" id="ARBA00022918"/>
    </source>
</evidence>
<evidence type="ECO:0000256" key="2">
    <source>
        <dbReference type="ARBA" id="ARBA00022695"/>
    </source>
</evidence>
<dbReference type="Pfam" id="PF13456">
    <property type="entry name" value="RVT_3"/>
    <property type="match status" value="1"/>
</dbReference>
<name>A0A151T8Q6_CAJCA</name>
<dbReference type="InterPro" id="IPR036397">
    <property type="entry name" value="RNaseH_sf"/>
</dbReference>
<dbReference type="PROSITE" id="PS50994">
    <property type="entry name" value="INTEGRASE"/>
    <property type="match status" value="1"/>
</dbReference>
<dbReference type="Proteomes" id="UP000075243">
    <property type="component" value="Chromosome 7"/>
</dbReference>
<reference evidence="8 9" key="1">
    <citation type="journal article" date="2012" name="Nat. Biotechnol.">
        <title>Draft genome sequence of pigeonpea (Cajanus cajan), an orphan legume crop of resource-poor farmers.</title>
        <authorList>
            <person name="Varshney R.K."/>
            <person name="Chen W."/>
            <person name="Li Y."/>
            <person name="Bharti A.K."/>
            <person name="Saxena R.K."/>
            <person name="Schlueter J.A."/>
            <person name="Donoghue M.T."/>
            <person name="Azam S."/>
            <person name="Fan G."/>
            <person name="Whaley A.M."/>
            <person name="Farmer A.D."/>
            <person name="Sheridan J."/>
            <person name="Iwata A."/>
            <person name="Tuteja R."/>
            <person name="Penmetsa R.V."/>
            <person name="Wu W."/>
            <person name="Upadhyaya H.D."/>
            <person name="Yang S.P."/>
            <person name="Shah T."/>
            <person name="Saxena K.B."/>
            <person name="Michael T."/>
            <person name="McCombie W.R."/>
            <person name="Yang B."/>
            <person name="Zhang G."/>
            <person name="Yang H."/>
            <person name="Wang J."/>
            <person name="Spillane C."/>
            <person name="Cook D.R."/>
            <person name="May G.D."/>
            <person name="Xu X."/>
            <person name="Jackson S.A."/>
        </authorList>
    </citation>
    <scope>NUCLEOTIDE SEQUENCE [LARGE SCALE GENOMIC DNA]</scope>
    <source>
        <strain evidence="9">cv. Asha</strain>
    </source>
</reference>
<evidence type="ECO:0000313" key="8">
    <source>
        <dbReference type="EMBL" id="KYP63440.1"/>
    </source>
</evidence>
<keyword evidence="4" id="KW-0255">Endonuclease</keyword>
<dbReference type="Gramene" id="C.cajan_17496.t">
    <property type="protein sequence ID" value="C.cajan_17496.t"/>
    <property type="gene ID" value="C.cajan_17496"/>
</dbReference>
<dbReference type="InterPro" id="IPR001584">
    <property type="entry name" value="Integrase_cat-core"/>
</dbReference>
<sequence length="905" mass="101793">MKTVVVRYLVVNAQSSYNILIGRPTLNKLGAVVSTSHLKVKYLLPNGTVGVLRVDQEVARKCYGDSLKARRRLYTAQVEQEVHSVDLDPRVSHFDRQPAPVEDVKEVIVMEGRKVKIGTSLSPEDAVKLIEVLKVNISAFAWHAKDMPGVDPDFMCHRLAIDPSAKPVIQKRRKFGEEKRKAIAEEINKLLMAGHVREIQYPTWLANVVMVRKSSGKWRMCTDFTDLNKACPKDSYPLPNIDCLRLMDKVLANQLGRNVEAYVDDMVVKSMSLNRHLDDLQELFETIGKYQLKLNPKKCSFGVQAGKFLGFLLTHRGIEENPEKCSAIINMRSPATVKEVQQLAGRMESLSLGSYKEQTRYQKIEKLALAILVTARKLRHYFQSYEVVVRTNHPIRQVLQKPGLAGRMTKWSVELSEHSIKYELRGEIKAQALADFVMELTSPADEGSVGETQWILSVDGASNLGGSGAGIILEGPGGILLEQSLRFEFRASNNQAEYEALLAGMALAKEMGATSLSARSDSQLITRQFTLNHVPREQNSRADLLSKLASTKKPGATRSVIQETLAQPSINEPQESVFFIQEELESWMGPYIAYLTRGELLEDKKEASLIQRESARFVVINERLYRRGFSSPLLRCLTMSQAQRVMDEVHSGMCGSHIGGRALVYKVARAGYFWPSLRNDYVNWVQKCDGYNGTQFASARVREFCRGIGIRMTLTSVEHPQSNGQAELANKVILSGLKKRVQDSGASWVEELPRVLWSYHTTVHSSTRDTPFNLVYGTDAMIPIEISEPSVRTTAFSEEESDQGRRVDLDLIPETRERARINQVAAQRRAAFKYNTKVVPRDFVGGDLGLERAQLTQMRNKLSPKWVGPYKVDDVVGKGAYRLRTLDGGMIPRTWSAANLRFYYS</sequence>
<dbReference type="InterPro" id="IPR000477">
    <property type="entry name" value="RT_dom"/>
</dbReference>
<dbReference type="Pfam" id="PF17921">
    <property type="entry name" value="Integrase_H2C2"/>
    <property type="match status" value="1"/>
</dbReference>
<dbReference type="CDD" id="cd09279">
    <property type="entry name" value="RNase_HI_like"/>
    <property type="match status" value="1"/>
</dbReference>
<dbReference type="GO" id="GO:0015074">
    <property type="term" value="P:DNA integration"/>
    <property type="evidence" value="ECO:0007669"/>
    <property type="project" value="InterPro"/>
</dbReference>
<keyword evidence="6" id="KW-0695">RNA-directed DNA polymerase</keyword>
<dbReference type="Pfam" id="PF00078">
    <property type="entry name" value="RVT_1"/>
    <property type="match status" value="1"/>
</dbReference>
<evidence type="ECO:0000256" key="1">
    <source>
        <dbReference type="ARBA" id="ARBA00022679"/>
    </source>
</evidence>
<dbReference type="GO" id="GO:0003676">
    <property type="term" value="F:nucleic acid binding"/>
    <property type="evidence" value="ECO:0007669"/>
    <property type="project" value="InterPro"/>
</dbReference>
<dbReference type="InterPro" id="IPR041373">
    <property type="entry name" value="RT_RNaseH"/>
</dbReference>
<dbReference type="GO" id="GO:0003964">
    <property type="term" value="F:RNA-directed DNA polymerase activity"/>
    <property type="evidence" value="ECO:0007669"/>
    <property type="project" value="UniProtKB-KW"/>
</dbReference>
<evidence type="ECO:0000256" key="4">
    <source>
        <dbReference type="ARBA" id="ARBA00022759"/>
    </source>
</evidence>
<gene>
    <name evidence="8" type="ORF">KK1_018009</name>
</gene>
<proteinExistence type="predicted"/>
<dbReference type="SUPFAM" id="SSF56672">
    <property type="entry name" value="DNA/RNA polymerases"/>
    <property type="match status" value="1"/>
</dbReference>
<dbReference type="InterPro" id="IPR043128">
    <property type="entry name" value="Rev_trsase/Diguanyl_cyclase"/>
</dbReference>
<dbReference type="InterPro" id="IPR041588">
    <property type="entry name" value="Integrase_H2C2"/>
</dbReference>
<evidence type="ECO:0000256" key="5">
    <source>
        <dbReference type="ARBA" id="ARBA00022801"/>
    </source>
</evidence>
<dbReference type="Gene3D" id="3.10.10.10">
    <property type="entry name" value="HIV Type 1 Reverse Transcriptase, subunit A, domain 1"/>
    <property type="match status" value="1"/>
</dbReference>
<dbReference type="InterPro" id="IPR012337">
    <property type="entry name" value="RNaseH-like_sf"/>
</dbReference>